<evidence type="ECO:0000256" key="3">
    <source>
        <dbReference type="PROSITE-ProRule" id="PRU00464"/>
    </source>
</evidence>
<feature type="active site" description="Tele-AMP-histidine intermediate" evidence="1">
    <location>
        <position position="174"/>
    </location>
</feature>
<dbReference type="OrthoDB" id="672793at2759"/>
<dbReference type="EMBL" id="OC857063">
    <property type="protein sequence ID" value="CAD7624681.1"/>
    <property type="molecule type" value="Genomic_DNA"/>
</dbReference>
<dbReference type="Gene3D" id="3.30.428.10">
    <property type="entry name" value="HIT-like"/>
    <property type="match status" value="1"/>
</dbReference>
<feature type="domain" description="HIT" evidence="4">
    <location>
        <begin position="80"/>
        <end position="188"/>
    </location>
</feature>
<dbReference type="InterPro" id="IPR011146">
    <property type="entry name" value="HIT-like"/>
</dbReference>
<dbReference type="InterPro" id="IPR001310">
    <property type="entry name" value="Histidine_triad_HIT"/>
</dbReference>
<evidence type="ECO:0000256" key="1">
    <source>
        <dbReference type="PIRSR" id="PIRSR601310-1"/>
    </source>
</evidence>
<evidence type="ECO:0000313" key="5">
    <source>
        <dbReference type="EMBL" id="CAD7624681.1"/>
    </source>
</evidence>
<dbReference type="InterPro" id="IPR019808">
    <property type="entry name" value="Histidine_triad_CS"/>
</dbReference>
<evidence type="ECO:0000256" key="2">
    <source>
        <dbReference type="PIRSR" id="PIRSR601310-3"/>
    </source>
</evidence>
<dbReference type="PRINTS" id="PR00332">
    <property type="entry name" value="HISTRIAD"/>
</dbReference>
<dbReference type="PANTHER" id="PTHR23089">
    <property type="entry name" value="HISTIDINE TRIAD HIT PROTEIN"/>
    <property type="match status" value="1"/>
</dbReference>
<accession>A0A7R9KKA3</accession>
<dbReference type="Pfam" id="PF01230">
    <property type="entry name" value="HIT"/>
    <property type="match status" value="1"/>
</dbReference>
<dbReference type="PROSITE" id="PS00892">
    <property type="entry name" value="HIT_1"/>
    <property type="match status" value="1"/>
</dbReference>
<dbReference type="InterPro" id="IPR036265">
    <property type="entry name" value="HIT-like_sf"/>
</dbReference>
<evidence type="ECO:0000313" key="6">
    <source>
        <dbReference type="Proteomes" id="UP000759131"/>
    </source>
</evidence>
<protein>
    <recommendedName>
        <fullName evidence="4">HIT domain-containing protein</fullName>
    </recommendedName>
</protein>
<dbReference type="FunFam" id="3.30.428.10:FF:000005">
    <property type="entry name" value="Histidine triad nucleotide-binding protein 1"/>
    <property type="match status" value="1"/>
</dbReference>
<sequence>MALFRTLLVRAKTSVVHTFLSDIARHHYHHNSRKTLNSQTILQIKGLLCLKERTKSDSKGDTMADEVIASQTAGPQEDTIFGKILRKEIPTKFIYEDNQCVAFHDIQPTAPTHFLVIPRKAITGLSTAEEADEQILGHLLFVASKVAKEQGLQDGYRVVINNGKNGCQSVYHIHLHVIGGRQLGWPPG</sequence>
<dbReference type="CDD" id="cd01276">
    <property type="entry name" value="PKCI_related"/>
    <property type="match status" value="1"/>
</dbReference>
<proteinExistence type="predicted"/>
<name>A0A7R9KKA3_9ACAR</name>
<dbReference type="EMBL" id="CAJPIZ010002488">
    <property type="protein sequence ID" value="CAG2105111.1"/>
    <property type="molecule type" value="Genomic_DNA"/>
</dbReference>
<reference evidence="5" key="1">
    <citation type="submission" date="2020-11" db="EMBL/GenBank/DDBJ databases">
        <authorList>
            <person name="Tran Van P."/>
        </authorList>
    </citation>
    <scope>NUCLEOTIDE SEQUENCE</scope>
</reference>
<evidence type="ECO:0000259" key="4">
    <source>
        <dbReference type="PROSITE" id="PS51084"/>
    </source>
</evidence>
<dbReference type="Proteomes" id="UP000759131">
    <property type="component" value="Unassembled WGS sequence"/>
</dbReference>
<gene>
    <name evidence="5" type="ORF">OSB1V03_LOCUS5122</name>
</gene>
<keyword evidence="6" id="KW-1185">Reference proteome</keyword>
<dbReference type="PROSITE" id="PS51084">
    <property type="entry name" value="HIT_2"/>
    <property type="match status" value="1"/>
</dbReference>
<organism evidence="5">
    <name type="scientific">Medioppia subpectinata</name>
    <dbReference type="NCBI Taxonomy" id="1979941"/>
    <lineage>
        <taxon>Eukaryota</taxon>
        <taxon>Metazoa</taxon>
        <taxon>Ecdysozoa</taxon>
        <taxon>Arthropoda</taxon>
        <taxon>Chelicerata</taxon>
        <taxon>Arachnida</taxon>
        <taxon>Acari</taxon>
        <taxon>Acariformes</taxon>
        <taxon>Sarcoptiformes</taxon>
        <taxon>Oribatida</taxon>
        <taxon>Brachypylina</taxon>
        <taxon>Oppioidea</taxon>
        <taxon>Oppiidae</taxon>
        <taxon>Medioppia</taxon>
    </lineage>
</organism>
<feature type="short sequence motif" description="Histidine triad motif" evidence="2 3">
    <location>
        <begin position="172"/>
        <end position="176"/>
    </location>
</feature>
<dbReference type="GO" id="GO:0003824">
    <property type="term" value="F:catalytic activity"/>
    <property type="evidence" value="ECO:0007669"/>
    <property type="project" value="InterPro"/>
</dbReference>
<dbReference type="SUPFAM" id="SSF54197">
    <property type="entry name" value="HIT-like"/>
    <property type="match status" value="1"/>
</dbReference>
<dbReference type="AlphaFoldDB" id="A0A7R9KKA3"/>